<comment type="domain">
    <text evidence="9">The PHD-type zinc finger mediates the binding to H3K4me3.</text>
</comment>
<dbReference type="Gene3D" id="6.10.140.1740">
    <property type="match status" value="1"/>
</dbReference>
<dbReference type="InterPro" id="IPR013083">
    <property type="entry name" value="Znf_RING/FYVE/PHD"/>
</dbReference>
<dbReference type="EMBL" id="JAMWBK010000003">
    <property type="protein sequence ID" value="KAJ8906846.1"/>
    <property type="molecule type" value="Genomic_DNA"/>
</dbReference>
<comment type="function">
    <text evidence="9">Component of an histone acetyltransferase complex.</text>
</comment>
<dbReference type="GO" id="GO:0006325">
    <property type="term" value="P:chromatin organization"/>
    <property type="evidence" value="ECO:0007669"/>
    <property type="project" value="UniProtKB-KW"/>
</dbReference>
<name>A0AAV8UW77_9RHOD</name>
<dbReference type="Gene3D" id="3.30.40.10">
    <property type="entry name" value="Zinc/RING finger domain, C3HC4 (zinc finger)"/>
    <property type="match status" value="1"/>
</dbReference>
<dbReference type="InterPro" id="IPR001965">
    <property type="entry name" value="Znf_PHD"/>
</dbReference>
<evidence type="ECO:0000256" key="10">
    <source>
        <dbReference type="SAM" id="Coils"/>
    </source>
</evidence>
<comment type="similarity">
    <text evidence="2 9">Belongs to the ING family.</text>
</comment>
<evidence type="ECO:0000256" key="9">
    <source>
        <dbReference type="RuleBase" id="RU361213"/>
    </source>
</evidence>
<dbReference type="GO" id="GO:0008270">
    <property type="term" value="F:zinc ion binding"/>
    <property type="evidence" value="ECO:0007669"/>
    <property type="project" value="UniProtKB-KW"/>
</dbReference>
<feature type="binding site" evidence="7">
    <location>
        <position position="186"/>
    </location>
    <ligand>
        <name>Zn(2+)</name>
        <dbReference type="ChEBI" id="CHEBI:29105"/>
        <label>1</label>
    </ligand>
</feature>
<keyword evidence="9" id="KW-0156">Chromatin regulator</keyword>
<comment type="caution">
    <text evidence="13">The sequence shown here is derived from an EMBL/GenBank/DDBJ whole genome shotgun (WGS) entry which is preliminary data.</text>
</comment>
<feature type="coiled-coil region" evidence="10">
    <location>
        <begin position="28"/>
        <end position="55"/>
    </location>
</feature>
<organism evidence="13 14">
    <name type="scientific">Rhodosorus marinus</name>
    <dbReference type="NCBI Taxonomy" id="101924"/>
    <lineage>
        <taxon>Eukaryota</taxon>
        <taxon>Rhodophyta</taxon>
        <taxon>Stylonematophyceae</taxon>
        <taxon>Stylonematales</taxon>
        <taxon>Stylonemataceae</taxon>
        <taxon>Rhodosorus</taxon>
    </lineage>
</organism>
<evidence type="ECO:0000256" key="11">
    <source>
        <dbReference type="SAM" id="MobiDB-lite"/>
    </source>
</evidence>
<feature type="domain" description="PHD-type" evidence="12">
    <location>
        <begin position="183"/>
        <end position="232"/>
    </location>
</feature>
<evidence type="ECO:0000256" key="4">
    <source>
        <dbReference type="ARBA" id="ARBA00022771"/>
    </source>
</evidence>
<evidence type="ECO:0000256" key="6">
    <source>
        <dbReference type="ARBA" id="ARBA00023242"/>
    </source>
</evidence>
<dbReference type="SMART" id="SM00249">
    <property type="entry name" value="PHD"/>
    <property type="match status" value="1"/>
</dbReference>
<feature type="binding site" evidence="7">
    <location>
        <position position="210"/>
    </location>
    <ligand>
        <name>Zn(2+)</name>
        <dbReference type="ChEBI" id="CHEBI:29105"/>
        <label>1</label>
    </ligand>
</feature>
<dbReference type="InterPro" id="IPR011011">
    <property type="entry name" value="Znf_FYVE_PHD"/>
</dbReference>
<dbReference type="Proteomes" id="UP001157974">
    <property type="component" value="Unassembled WGS sequence"/>
</dbReference>
<evidence type="ECO:0000256" key="2">
    <source>
        <dbReference type="ARBA" id="ARBA00010210"/>
    </source>
</evidence>
<evidence type="ECO:0000256" key="1">
    <source>
        <dbReference type="ARBA" id="ARBA00004123"/>
    </source>
</evidence>
<keyword evidence="6 9" id="KW-0539">Nucleus</keyword>
<dbReference type="InterPro" id="IPR028651">
    <property type="entry name" value="ING_fam"/>
</dbReference>
<comment type="subunit">
    <text evidence="9">Component of an histone acetyltransferase complex. Interacts with H3K4me3 and to a lesser extent with H3K4me2.</text>
</comment>
<feature type="binding site" evidence="7">
    <location>
        <position position="229"/>
    </location>
    <ligand>
        <name>Zn(2+)</name>
        <dbReference type="ChEBI" id="CHEBI:29105"/>
        <label>2</label>
    </ligand>
</feature>
<keyword evidence="10" id="KW-0175">Coiled coil</keyword>
<dbReference type="AlphaFoldDB" id="A0AAV8UW77"/>
<keyword evidence="5 7" id="KW-0862">Zinc</keyword>
<evidence type="ECO:0000313" key="13">
    <source>
        <dbReference type="EMBL" id="KAJ8906846.1"/>
    </source>
</evidence>
<accession>A0AAV8UW77</accession>
<feature type="binding site" evidence="7">
    <location>
        <position position="204"/>
    </location>
    <ligand>
        <name>Zn(2+)</name>
        <dbReference type="ChEBI" id="CHEBI:29105"/>
        <label>2</label>
    </ligand>
</feature>
<evidence type="ECO:0000256" key="3">
    <source>
        <dbReference type="ARBA" id="ARBA00022723"/>
    </source>
</evidence>
<evidence type="ECO:0000256" key="5">
    <source>
        <dbReference type="ARBA" id="ARBA00022833"/>
    </source>
</evidence>
<dbReference type="GO" id="GO:0005634">
    <property type="term" value="C:nucleus"/>
    <property type="evidence" value="ECO:0007669"/>
    <property type="project" value="UniProtKB-SubCell"/>
</dbReference>
<dbReference type="PANTHER" id="PTHR10333">
    <property type="entry name" value="INHIBITOR OF GROWTH PROTEIN"/>
    <property type="match status" value="1"/>
</dbReference>
<feature type="binding site" evidence="7">
    <location>
        <position position="213"/>
    </location>
    <ligand>
        <name>Zn(2+)</name>
        <dbReference type="ChEBI" id="CHEBI:29105"/>
        <label>1</label>
    </ligand>
</feature>
<dbReference type="InterPro" id="IPR019787">
    <property type="entry name" value="Znf_PHD-finger"/>
</dbReference>
<sequence length="234" mass="25809">MAYKVPVQQGPSFVDDVLKNVDTLPQTLRNVYGQIKDLDVQLKQIEEEANESLGSAAEGATLADHEVAQEELRKSADVVHANCAELADKKIALAQNASDIIATVIRGIDDKLLRFENQLRKEGRWPADAPPTKVPKTVARTIPTPEVKANAPRKASVLVHPPQGMRSSGSGLADDNVVDPNEPRYCSCRQVSFGEMIACENAECPYEWFHVQCVGLTQIPSGTWRCPDCRRLRH</sequence>
<protein>
    <recommendedName>
        <fullName evidence="9">Inhibitor of growth protein</fullName>
    </recommendedName>
</protein>
<feature type="binding site" evidence="7">
    <location>
        <position position="199"/>
    </location>
    <ligand>
        <name>Zn(2+)</name>
        <dbReference type="ChEBI" id="CHEBI:29105"/>
        <label>2</label>
    </ligand>
</feature>
<keyword evidence="14" id="KW-1185">Reference proteome</keyword>
<dbReference type="InterPro" id="IPR019786">
    <property type="entry name" value="Zinc_finger_PHD-type_CS"/>
</dbReference>
<gene>
    <name evidence="13" type="ORF">NDN08_003330</name>
</gene>
<feature type="binding site" evidence="7">
    <location>
        <position position="226"/>
    </location>
    <ligand>
        <name>Zn(2+)</name>
        <dbReference type="ChEBI" id="CHEBI:29105"/>
        <label>2</label>
    </ligand>
</feature>
<feature type="region of interest" description="Disordered" evidence="11">
    <location>
        <begin position="149"/>
        <end position="174"/>
    </location>
</feature>
<dbReference type="PROSITE" id="PS01359">
    <property type="entry name" value="ZF_PHD_1"/>
    <property type="match status" value="1"/>
</dbReference>
<evidence type="ECO:0000256" key="7">
    <source>
        <dbReference type="PIRSR" id="PIRSR628651-51"/>
    </source>
</evidence>
<evidence type="ECO:0000256" key="8">
    <source>
        <dbReference type="PROSITE-ProRule" id="PRU00146"/>
    </source>
</evidence>
<evidence type="ECO:0000313" key="14">
    <source>
        <dbReference type="Proteomes" id="UP001157974"/>
    </source>
</evidence>
<proteinExistence type="inferred from homology"/>
<dbReference type="SMART" id="SM01408">
    <property type="entry name" value="ING"/>
    <property type="match status" value="1"/>
</dbReference>
<keyword evidence="4 8" id="KW-0863">Zinc-finger</keyword>
<dbReference type="SUPFAM" id="SSF57903">
    <property type="entry name" value="FYVE/PHD zinc finger"/>
    <property type="match status" value="1"/>
</dbReference>
<dbReference type="PROSITE" id="PS50016">
    <property type="entry name" value="ZF_PHD_2"/>
    <property type="match status" value="1"/>
</dbReference>
<comment type="subcellular location">
    <subcellularLocation>
        <location evidence="1 9">Nucleus</location>
    </subcellularLocation>
</comment>
<dbReference type="CDD" id="cd15505">
    <property type="entry name" value="PHD_ING"/>
    <property type="match status" value="1"/>
</dbReference>
<feature type="binding site" evidence="7">
    <location>
        <position position="188"/>
    </location>
    <ligand>
        <name>Zn(2+)</name>
        <dbReference type="ChEBI" id="CHEBI:29105"/>
        <label>1</label>
    </ligand>
</feature>
<dbReference type="Pfam" id="PF12998">
    <property type="entry name" value="ING"/>
    <property type="match status" value="1"/>
</dbReference>
<evidence type="ECO:0000259" key="12">
    <source>
        <dbReference type="PROSITE" id="PS50016"/>
    </source>
</evidence>
<keyword evidence="3 7" id="KW-0479">Metal-binding</keyword>
<reference evidence="13 14" key="1">
    <citation type="journal article" date="2023" name="Nat. Commun.">
        <title>Origin of minicircular mitochondrial genomes in red algae.</title>
        <authorList>
            <person name="Lee Y."/>
            <person name="Cho C.H."/>
            <person name="Lee Y.M."/>
            <person name="Park S.I."/>
            <person name="Yang J.H."/>
            <person name="West J.A."/>
            <person name="Bhattacharya D."/>
            <person name="Yoon H.S."/>
        </authorList>
    </citation>
    <scope>NUCLEOTIDE SEQUENCE [LARGE SCALE GENOMIC DNA]</scope>
    <source>
        <strain evidence="13 14">CCMP1338</strain>
        <tissue evidence="13">Whole cell</tissue>
    </source>
</reference>
<dbReference type="InterPro" id="IPR024610">
    <property type="entry name" value="ING_N_histone-binding"/>
</dbReference>